<feature type="region of interest" description="Disordered" evidence="2">
    <location>
        <begin position="47"/>
        <end position="90"/>
    </location>
</feature>
<reference evidence="5" key="1">
    <citation type="submission" date="2018-12" db="EMBL/GenBank/DDBJ databases">
        <title>The complete genome of Metarhizium rileyi, a key fungal pathogen of Lepidoptera.</title>
        <authorList>
            <person name="Binneck E."/>
            <person name="Lastra C.C.L."/>
            <person name="Sosa-Gomez D.R."/>
        </authorList>
    </citation>
    <scope>NUCLEOTIDE SEQUENCE [LARGE SCALE GENOMIC DNA]</scope>
    <source>
        <strain evidence="5">Cep018-CH2</strain>
    </source>
</reference>
<dbReference type="Proteomes" id="UP000317257">
    <property type="component" value="Unassembled WGS sequence"/>
</dbReference>
<dbReference type="EMBL" id="SBHS01000044">
    <property type="protein sequence ID" value="TWU71454.1"/>
    <property type="molecule type" value="Genomic_DNA"/>
</dbReference>
<dbReference type="InterPro" id="IPR016197">
    <property type="entry name" value="Chromo-like_dom_sf"/>
</dbReference>
<evidence type="ECO:0000313" key="5">
    <source>
        <dbReference type="Proteomes" id="UP000317257"/>
    </source>
</evidence>
<proteinExistence type="predicted"/>
<protein>
    <recommendedName>
        <fullName evidence="3">Chromo domain-containing protein</fullName>
    </recommendedName>
</protein>
<dbReference type="InterPro" id="IPR000953">
    <property type="entry name" value="Chromo/chromo_shadow_dom"/>
</dbReference>
<dbReference type="AlphaFoldDB" id="A0A5C6G1X5"/>
<comment type="caution">
    <text evidence="4">The sequence shown here is derived from an EMBL/GenBank/DDBJ whole genome shotgun (WGS) entry which is preliminary data.</text>
</comment>
<feature type="compositionally biased region" description="Low complexity" evidence="2">
    <location>
        <begin position="66"/>
        <end position="81"/>
    </location>
</feature>
<dbReference type="InterPro" id="IPR021842">
    <property type="entry name" value="DUF3435"/>
</dbReference>
<dbReference type="SUPFAM" id="SSF54160">
    <property type="entry name" value="Chromo domain-like"/>
    <property type="match status" value="1"/>
</dbReference>
<dbReference type="Gene3D" id="2.40.50.40">
    <property type="match status" value="1"/>
</dbReference>
<evidence type="ECO:0000256" key="1">
    <source>
        <dbReference type="ARBA" id="ARBA00011353"/>
    </source>
</evidence>
<dbReference type="PANTHER" id="PTHR37535:SF4">
    <property type="entry name" value="FLUG DOMAIN-CONTAINING PROTEIN"/>
    <property type="match status" value="1"/>
</dbReference>
<feature type="domain" description="Chromo" evidence="3">
    <location>
        <begin position="540"/>
        <end position="585"/>
    </location>
</feature>
<dbReference type="GO" id="GO:0006338">
    <property type="term" value="P:chromatin remodeling"/>
    <property type="evidence" value="ECO:0007669"/>
    <property type="project" value="UniProtKB-ARBA"/>
</dbReference>
<evidence type="ECO:0000313" key="4">
    <source>
        <dbReference type="EMBL" id="TWU71454.1"/>
    </source>
</evidence>
<comment type="subunit">
    <text evidence="1">Component of the NuA4 histone acetyltransferase complex.</text>
</comment>
<organism evidence="4 5">
    <name type="scientific">Metarhizium rileyi (strain RCEF 4871)</name>
    <name type="common">Nomuraea rileyi</name>
    <dbReference type="NCBI Taxonomy" id="1649241"/>
    <lineage>
        <taxon>Eukaryota</taxon>
        <taxon>Fungi</taxon>
        <taxon>Dikarya</taxon>
        <taxon>Ascomycota</taxon>
        <taxon>Pezizomycotina</taxon>
        <taxon>Sordariomycetes</taxon>
        <taxon>Hypocreomycetidae</taxon>
        <taxon>Hypocreales</taxon>
        <taxon>Clavicipitaceae</taxon>
        <taxon>Metarhizium</taxon>
    </lineage>
</organism>
<dbReference type="CDD" id="cd00024">
    <property type="entry name" value="CD_CSD"/>
    <property type="match status" value="1"/>
</dbReference>
<name>A0A5C6G1X5_METRR</name>
<dbReference type="Pfam" id="PF11917">
    <property type="entry name" value="DUF3435"/>
    <property type="match status" value="1"/>
</dbReference>
<dbReference type="PROSITE" id="PS50013">
    <property type="entry name" value="CHROMO_2"/>
    <property type="match status" value="1"/>
</dbReference>
<gene>
    <name evidence="4" type="ORF">ED733_001601</name>
</gene>
<evidence type="ECO:0000259" key="3">
    <source>
        <dbReference type="PROSITE" id="PS50013"/>
    </source>
</evidence>
<evidence type="ECO:0000256" key="2">
    <source>
        <dbReference type="SAM" id="MobiDB-lite"/>
    </source>
</evidence>
<accession>A0A5C6G1X5</accession>
<sequence>MLFQSYTACRPAELVDGTKYRGGQDLLFEDLVHEAATGMAVKRSLPISQGITHDGTAGTESDDKNSNGTTNQGGQSQQFTQAGDPMDLDGAEEDDEIVRKHKALCYEDIVLWLVQDPNGGDRDVLAMEVVFRHHKGAKNKRKPTVFLFRENPLPILCPISHILARAIRDDAIGVEGFNKPSRLFSSHTRRSATRVYWKSSMLKTPVFRQSIRTASGWAKSKTEPMKYSTYAFYLDRIGTDLGSEEKWTSYCFRHGHANAQVTGCPQNAYQNSREGFNTHDAFLERDPSADGPTRAFTHVSIKCNPEVPKQIPKAELAKLPPDPEVVRLAKQVEAMARRMRQDYGFIKAAPETVREEYQQLRKDLRSTEKAFRDDMTKVYQEECRRRLHHEELQRRLSEMTVDPELDERAKLEPSVQHQLEERTKLQAVLSDFRQDLDTKATTDRKIRAVELMVLLASRREVRRPTPSTSNSLSQGSIRPGFPDITPAVPNVKVEEVPLVLGETQCIYCVGEEKLPYSRRIRSFGRKSHMWDHVENLHLRYTVQAIKDHIIAPDYCVKWKGCGETTWEPEESLIECVPQFVMRYNKCIARRKKIITKKKGKRLGTTSRIGATKKRQQQVVLTDVTVANRAQWWYPLLESWRGEVHSVDCIEQEEDKLIAHVTWLNGKKTGLVIWRAPGDET</sequence>
<dbReference type="PANTHER" id="PTHR37535">
    <property type="entry name" value="FLUG DOMAIN PROTEIN"/>
    <property type="match status" value="1"/>
</dbReference>